<evidence type="ECO:0000313" key="1">
    <source>
        <dbReference type="EMBL" id="KKM14570.1"/>
    </source>
</evidence>
<reference evidence="1" key="1">
    <citation type="journal article" date="2015" name="Nature">
        <title>Complex archaea that bridge the gap between prokaryotes and eukaryotes.</title>
        <authorList>
            <person name="Spang A."/>
            <person name="Saw J.H."/>
            <person name="Jorgensen S.L."/>
            <person name="Zaremba-Niedzwiedzka K."/>
            <person name="Martijn J."/>
            <person name="Lind A.E."/>
            <person name="van Eijk R."/>
            <person name="Schleper C."/>
            <person name="Guy L."/>
            <person name="Ettema T.J."/>
        </authorList>
    </citation>
    <scope>NUCLEOTIDE SEQUENCE</scope>
</reference>
<proteinExistence type="predicted"/>
<gene>
    <name evidence="1" type="ORF">LCGC14_1704850</name>
</gene>
<accession>A0A0F9KH19</accession>
<comment type="caution">
    <text evidence="1">The sequence shown here is derived from an EMBL/GenBank/DDBJ whole genome shotgun (WGS) entry which is preliminary data.</text>
</comment>
<organism evidence="1">
    <name type="scientific">marine sediment metagenome</name>
    <dbReference type="NCBI Taxonomy" id="412755"/>
    <lineage>
        <taxon>unclassified sequences</taxon>
        <taxon>metagenomes</taxon>
        <taxon>ecological metagenomes</taxon>
    </lineage>
</organism>
<name>A0A0F9KH19_9ZZZZ</name>
<dbReference type="AlphaFoldDB" id="A0A0F9KH19"/>
<protein>
    <submittedName>
        <fullName evidence="1">Uncharacterized protein</fullName>
    </submittedName>
</protein>
<dbReference type="EMBL" id="LAZR01015117">
    <property type="protein sequence ID" value="KKM14570.1"/>
    <property type="molecule type" value="Genomic_DNA"/>
</dbReference>
<sequence length="78" mass="9079">MSIEIKLKIEEKIKELNALKGLVKKRGPPFKGKERLDQHVAFILTVSQRVRLMSILREKKIPLSVLIRKILFGDKKNE</sequence>